<dbReference type="SMART" id="SM00388">
    <property type="entry name" value="HisKA"/>
    <property type="match status" value="1"/>
</dbReference>
<dbReference type="InterPro" id="IPR035965">
    <property type="entry name" value="PAS-like_dom_sf"/>
</dbReference>
<evidence type="ECO:0000256" key="13">
    <source>
        <dbReference type="ARBA" id="ARBA00023136"/>
    </source>
</evidence>
<dbReference type="InterPro" id="IPR003661">
    <property type="entry name" value="HisK_dim/P_dom"/>
</dbReference>
<dbReference type="PROSITE" id="PS50885">
    <property type="entry name" value="HAMP"/>
    <property type="match status" value="1"/>
</dbReference>
<dbReference type="PANTHER" id="PTHR42878">
    <property type="entry name" value="TWO-COMPONENT HISTIDINE KINASE"/>
    <property type="match status" value="1"/>
</dbReference>
<keyword evidence="13 15" id="KW-0472">Membrane</keyword>
<dbReference type="NCBIfam" id="TIGR00229">
    <property type="entry name" value="sensory_box"/>
    <property type="match status" value="1"/>
</dbReference>
<evidence type="ECO:0000256" key="6">
    <source>
        <dbReference type="ARBA" id="ARBA00022679"/>
    </source>
</evidence>
<dbReference type="PROSITE" id="PS50109">
    <property type="entry name" value="HIS_KIN"/>
    <property type="match status" value="1"/>
</dbReference>
<dbReference type="CDD" id="cd16922">
    <property type="entry name" value="HATPase_EvgS-ArcB-TorS-like"/>
    <property type="match status" value="1"/>
</dbReference>
<evidence type="ECO:0000256" key="11">
    <source>
        <dbReference type="ARBA" id="ARBA00022989"/>
    </source>
</evidence>
<dbReference type="SMART" id="SM00387">
    <property type="entry name" value="HATPase_c"/>
    <property type="match status" value="1"/>
</dbReference>
<dbReference type="GO" id="GO:0000156">
    <property type="term" value="F:phosphorelay response regulator activity"/>
    <property type="evidence" value="ECO:0007669"/>
    <property type="project" value="TreeGrafter"/>
</dbReference>
<evidence type="ECO:0000256" key="8">
    <source>
        <dbReference type="ARBA" id="ARBA00022741"/>
    </source>
</evidence>
<dbReference type="GO" id="GO:0006355">
    <property type="term" value="P:regulation of DNA-templated transcription"/>
    <property type="evidence" value="ECO:0007669"/>
    <property type="project" value="InterPro"/>
</dbReference>
<dbReference type="EC" id="2.7.13.3" evidence="3"/>
<comment type="catalytic activity">
    <reaction evidence="1">
        <text>ATP + protein L-histidine = ADP + protein N-phospho-L-histidine.</text>
        <dbReference type="EC" id="2.7.13.3"/>
    </reaction>
</comment>
<dbReference type="InterPro" id="IPR013767">
    <property type="entry name" value="PAS_fold"/>
</dbReference>
<name>A0A1E5G2P0_9FIRM</name>
<feature type="transmembrane region" description="Helical" evidence="15">
    <location>
        <begin position="12"/>
        <end position="29"/>
    </location>
</feature>
<dbReference type="SMART" id="SM00304">
    <property type="entry name" value="HAMP"/>
    <property type="match status" value="1"/>
</dbReference>
<dbReference type="Pfam" id="PF00512">
    <property type="entry name" value="HisKA"/>
    <property type="match status" value="1"/>
</dbReference>
<keyword evidence="7 15" id="KW-0812">Transmembrane</keyword>
<reference evidence="19 20" key="1">
    <citation type="submission" date="2016-09" db="EMBL/GenBank/DDBJ databases">
        <title>Draft genome sequence for the type strain of Desulfuribacillus alkaliarsenatis AHT28, an obligately anaerobic, sulfidogenic bacterium isolated from Russian soda lake sediments.</title>
        <authorList>
            <person name="Abin C.A."/>
            <person name="Hollibaugh J.T."/>
        </authorList>
    </citation>
    <scope>NUCLEOTIDE SEQUENCE [LARGE SCALE GENOMIC DNA]</scope>
    <source>
        <strain evidence="19 20">AHT28</strain>
    </source>
</reference>
<keyword evidence="10" id="KW-0067">ATP-binding</keyword>
<dbReference type="InterPro" id="IPR036890">
    <property type="entry name" value="HATPase_C_sf"/>
</dbReference>
<dbReference type="SUPFAM" id="SSF55874">
    <property type="entry name" value="ATPase domain of HSP90 chaperone/DNA topoisomerase II/histidine kinase"/>
    <property type="match status" value="1"/>
</dbReference>
<keyword evidence="12" id="KW-0902">Two-component regulatory system</keyword>
<keyword evidence="6" id="KW-0808">Transferase</keyword>
<dbReference type="InterPro" id="IPR029151">
    <property type="entry name" value="Sensor-like_sf"/>
</dbReference>
<dbReference type="Pfam" id="PF02518">
    <property type="entry name" value="HATPase_c"/>
    <property type="match status" value="1"/>
</dbReference>
<evidence type="ECO:0000256" key="3">
    <source>
        <dbReference type="ARBA" id="ARBA00012438"/>
    </source>
</evidence>
<dbReference type="CDD" id="cd06225">
    <property type="entry name" value="HAMP"/>
    <property type="match status" value="1"/>
</dbReference>
<dbReference type="GO" id="GO:0030295">
    <property type="term" value="F:protein kinase activator activity"/>
    <property type="evidence" value="ECO:0007669"/>
    <property type="project" value="TreeGrafter"/>
</dbReference>
<evidence type="ECO:0000256" key="7">
    <source>
        <dbReference type="ARBA" id="ARBA00022692"/>
    </source>
</evidence>
<dbReference type="GO" id="GO:0000155">
    <property type="term" value="F:phosphorelay sensor kinase activity"/>
    <property type="evidence" value="ECO:0007669"/>
    <property type="project" value="InterPro"/>
</dbReference>
<keyword evidence="5" id="KW-0597">Phosphoprotein</keyword>
<dbReference type="InterPro" id="IPR003594">
    <property type="entry name" value="HATPase_dom"/>
</dbReference>
<evidence type="ECO:0000256" key="2">
    <source>
        <dbReference type="ARBA" id="ARBA00004651"/>
    </source>
</evidence>
<dbReference type="SMART" id="SM00091">
    <property type="entry name" value="PAS"/>
    <property type="match status" value="1"/>
</dbReference>
<dbReference type="FunFam" id="3.30.565.10:FF:000006">
    <property type="entry name" value="Sensor histidine kinase WalK"/>
    <property type="match status" value="1"/>
</dbReference>
<evidence type="ECO:0000259" key="18">
    <source>
        <dbReference type="PROSITE" id="PS50885"/>
    </source>
</evidence>
<feature type="domain" description="HAMP" evidence="18">
    <location>
        <begin position="192"/>
        <end position="244"/>
    </location>
</feature>
<dbReference type="PROSITE" id="PS50112">
    <property type="entry name" value="PAS"/>
    <property type="match status" value="1"/>
</dbReference>
<dbReference type="InterPro" id="IPR005467">
    <property type="entry name" value="His_kinase_dom"/>
</dbReference>
<evidence type="ECO:0000256" key="9">
    <source>
        <dbReference type="ARBA" id="ARBA00022777"/>
    </source>
</evidence>
<dbReference type="Gene3D" id="3.30.450.20">
    <property type="entry name" value="PAS domain"/>
    <property type="match status" value="2"/>
</dbReference>
<evidence type="ECO:0000256" key="12">
    <source>
        <dbReference type="ARBA" id="ARBA00023012"/>
    </source>
</evidence>
<protein>
    <recommendedName>
        <fullName evidence="3">histidine kinase</fullName>
        <ecNumber evidence="3">2.7.13.3</ecNumber>
    </recommendedName>
</protein>
<comment type="caution">
    <text evidence="19">The sequence shown here is derived from an EMBL/GenBank/DDBJ whole genome shotgun (WGS) entry which is preliminary data.</text>
</comment>
<evidence type="ECO:0000259" key="17">
    <source>
        <dbReference type="PROSITE" id="PS50112"/>
    </source>
</evidence>
<dbReference type="AlphaFoldDB" id="A0A1E5G2P0"/>
<dbReference type="InterPro" id="IPR057640">
    <property type="entry name" value="Cache_WalK"/>
</dbReference>
<sequence>MFKSIRWKLMVVYLLMILFAMQLIGLYFMKSLEDYHLRNHSENIYSQANVLADFLERYFIEGEQQENRDLDTLVRDFAKQIRADIQIIDANAIIISDSSGSQYIGQRNVQLEVTRALLGARGEAIRSEPETGFRVKIFATPIRAQNEIVGAVYITSSLEPIYNTLKEVNTLISTATVLVLVISSALVIILARTITTPLVELTGKATDMANGDFNQQVTIYSDDEIGKLGLAFNQLTLRLKSALEDNKKEKQRLEAILNNMSDGVIATSSDGKILLINPTAQQMIGISEEKAMIKNILDILEIDELKKDWFDLKERTAFQTIINHKTSLYQVVVSPLKTTETAAYGMLVILHDITEREQLDQQRREFVANVSHELRTPLTTIRSYVEALVEGADSDPEIRQRFTGVIQNETERMIRLVTDLLELSQLDAKNISWNFRVLDLNEVIEDVFDRFHVQFNNKGIEGNLSLIKSEVVVLVDRDRIDQVLNNLLSNAVKYTSSGGVVKIENEIIWSKGKRYVQVRVKDTGIGIPPKDTQRVFERFYRVDKARSRDFGGTGLGLSISKQIILAHNGLIEIQSKVDEGTTVKFTLPLHEEGLHDRAD</sequence>
<dbReference type="EMBL" id="MIJE01000011">
    <property type="protein sequence ID" value="OEF97342.1"/>
    <property type="molecule type" value="Genomic_DNA"/>
</dbReference>
<dbReference type="SUPFAM" id="SSF47384">
    <property type="entry name" value="Homodimeric domain of signal transducing histidine kinase"/>
    <property type="match status" value="1"/>
</dbReference>
<keyword evidence="8" id="KW-0547">Nucleotide-binding</keyword>
<dbReference type="OrthoDB" id="9813151at2"/>
<dbReference type="Gene3D" id="1.10.287.130">
    <property type="match status" value="1"/>
</dbReference>
<dbReference type="Pfam" id="PF23846">
    <property type="entry name" value="Cache_WalK"/>
    <property type="match status" value="1"/>
</dbReference>
<keyword evidence="11 15" id="KW-1133">Transmembrane helix</keyword>
<dbReference type="Gene3D" id="1.10.8.500">
    <property type="entry name" value="HAMP domain in histidine kinase"/>
    <property type="match status" value="1"/>
</dbReference>
<dbReference type="InterPro" id="IPR004358">
    <property type="entry name" value="Sig_transdc_His_kin-like_C"/>
</dbReference>
<keyword evidence="9" id="KW-0418">Kinase</keyword>
<evidence type="ECO:0000256" key="5">
    <source>
        <dbReference type="ARBA" id="ARBA00022553"/>
    </source>
</evidence>
<dbReference type="PRINTS" id="PR00344">
    <property type="entry name" value="BCTRLSENSOR"/>
</dbReference>
<dbReference type="GO" id="GO:0005524">
    <property type="term" value="F:ATP binding"/>
    <property type="evidence" value="ECO:0007669"/>
    <property type="project" value="UniProtKB-KW"/>
</dbReference>
<dbReference type="STRING" id="766136.BHF68_03790"/>
<dbReference type="Gene3D" id="3.30.565.10">
    <property type="entry name" value="Histidine kinase-like ATPase, C-terminal domain"/>
    <property type="match status" value="1"/>
</dbReference>
<dbReference type="SUPFAM" id="SSF158472">
    <property type="entry name" value="HAMP domain-like"/>
    <property type="match status" value="1"/>
</dbReference>
<keyword evidence="14" id="KW-0175">Coiled coil</keyword>
<gene>
    <name evidence="19" type="ORF">BHF68_03790</name>
</gene>
<evidence type="ECO:0000256" key="1">
    <source>
        <dbReference type="ARBA" id="ARBA00000085"/>
    </source>
</evidence>
<evidence type="ECO:0000259" key="16">
    <source>
        <dbReference type="PROSITE" id="PS50109"/>
    </source>
</evidence>
<dbReference type="InterPro" id="IPR050351">
    <property type="entry name" value="BphY/WalK/GraS-like"/>
</dbReference>
<evidence type="ECO:0000313" key="20">
    <source>
        <dbReference type="Proteomes" id="UP000094296"/>
    </source>
</evidence>
<keyword evidence="4" id="KW-1003">Cell membrane</keyword>
<dbReference type="SUPFAM" id="SSF55785">
    <property type="entry name" value="PYP-like sensor domain (PAS domain)"/>
    <property type="match status" value="1"/>
</dbReference>
<dbReference type="GO" id="GO:0005886">
    <property type="term" value="C:plasma membrane"/>
    <property type="evidence" value="ECO:0007669"/>
    <property type="project" value="UniProtKB-SubCell"/>
</dbReference>
<dbReference type="Pfam" id="PF00989">
    <property type="entry name" value="PAS"/>
    <property type="match status" value="1"/>
</dbReference>
<dbReference type="CDD" id="cd00082">
    <property type="entry name" value="HisKA"/>
    <property type="match status" value="1"/>
</dbReference>
<dbReference type="SUPFAM" id="SSF103190">
    <property type="entry name" value="Sensory domain-like"/>
    <property type="match status" value="1"/>
</dbReference>
<proteinExistence type="predicted"/>
<evidence type="ECO:0000256" key="10">
    <source>
        <dbReference type="ARBA" id="ARBA00022840"/>
    </source>
</evidence>
<dbReference type="InterPro" id="IPR036097">
    <property type="entry name" value="HisK_dim/P_sf"/>
</dbReference>
<dbReference type="Proteomes" id="UP000094296">
    <property type="component" value="Unassembled WGS sequence"/>
</dbReference>
<dbReference type="Pfam" id="PF00672">
    <property type="entry name" value="HAMP"/>
    <property type="match status" value="1"/>
</dbReference>
<evidence type="ECO:0000256" key="15">
    <source>
        <dbReference type="SAM" id="Phobius"/>
    </source>
</evidence>
<keyword evidence="20" id="KW-1185">Reference proteome</keyword>
<dbReference type="FunFam" id="1.10.287.130:FF:000001">
    <property type="entry name" value="Two-component sensor histidine kinase"/>
    <property type="match status" value="1"/>
</dbReference>
<dbReference type="PANTHER" id="PTHR42878:SF7">
    <property type="entry name" value="SENSOR HISTIDINE KINASE GLRK"/>
    <property type="match status" value="1"/>
</dbReference>
<evidence type="ECO:0000256" key="4">
    <source>
        <dbReference type="ARBA" id="ARBA00022475"/>
    </source>
</evidence>
<comment type="subcellular location">
    <subcellularLocation>
        <location evidence="2">Cell membrane</location>
        <topology evidence="2">Multi-pass membrane protein</topology>
    </subcellularLocation>
</comment>
<feature type="domain" description="Histidine kinase" evidence="16">
    <location>
        <begin position="369"/>
        <end position="591"/>
    </location>
</feature>
<organism evidence="19 20">
    <name type="scientific">Desulfuribacillus alkaliarsenatis</name>
    <dbReference type="NCBI Taxonomy" id="766136"/>
    <lineage>
        <taxon>Bacteria</taxon>
        <taxon>Bacillati</taxon>
        <taxon>Bacillota</taxon>
        <taxon>Desulfuribacillia</taxon>
        <taxon>Desulfuribacillales</taxon>
        <taxon>Desulfuribacillaceae</taxon>
        <taxon>Desulfuribacillus</taxon>
    </lineage>
</organism>
<evidence type="ECO:0000313" key="19">
    <source>
        <dbReference type="EMBL" id="OEF97342.1"/>
    </source>
</evidence>
<dbReference type="RefSeq" id="WP_069642740.1">
    <property type="nucleotide sequence ID" value="NZ_MIJE01000011.1"/>
</dbReference>
<accession>A0A1E5G2P0</accession>
<evidence type="ECO:0000256" key="14">
    <source>
        <dbReference type="SAM" id="Coils"/>
    </source>
</evidence>
<dbReference type="InterPro" id="IPR000014">
    <property type="entry name" value="PAS"/>
</dbReference>
<dbReference type="GO" id="GO:0007234">
    <property type="term" value="P:osmosensory signaling via phosphorelay pathway"/>
    <property type="evidence" value="ECO:0007669"/>
    <property type="project" value="TreeGrafter"/>
</dbReference>
<dbReference type="InterPro" id="IPR003660">
    <property type="entry name" value="HAMP_dom"/>
</dbReference>
<feature type="domain" description="PAS" evidence="17">
    <location>
        <begin position="249"/>
        <end position="304"/>
    </location>
</feature>
<dbReference type="CDD" id="cd00130">
    <property type="entry name" value="PAS"/>
    <property type="match status" value="1"/>
</dbReference>
<feature type="coiled-coil region" evidence="14">
    <location>
        <begin position="232"/>
        <end position="263"/>
    </location>
</feature>